<sequence length="52" mass="5627">MEDVNLIRNGWPSEPLCQNSGDAGNSPAIADTFALGIDGNVTLIFSAQRYRM</sequence>
<comment type="caution">
    <text evidence="1">The sequence shown here is derived from an EMBL/GenBank/DDBJ whole genome shotgun (WGS) entry which is preliminary data.</text>
</comment>
<gene>
    <name evidence="1" type="ORF">HF577_31665</name>
</gene>
<accession>A0ABX1RRB2</accession>
<dbReference type="EMBL" id="JAAXKY010000160">
    <property type="protein sequence ID" value="NMH81635.1"/>
    <property type="molecule type" value="Genomic_DNA"/>
</dbReference>
<reference evidence="1 2" key="1">
    <citation type="submission" date="2020-04" db="EMBL/GenBank/DDBJ databases">
        <authorList>
            <person name="Klaysubun C."/>
            <person name="Duangmal K."/>
            <person name="Lipun K."/>
        </authorList>
    </citation>
    <scope>NUCLEOTIDE SEQUENCE [LARGE SCALE GENOMIC DNA]</scope>
    <source>
        <strain evidence="1 2">JCM 11839</strain>
    </source>
</reference>
<organism evidence="1 2">
    <name type="scientific">Pseudonocardia xinjiangensis</name>
    <dbReference type="NCBI Taxonomy" id="75289"/>
    <lineage>
        <taxon>Bacteria</taxon>
        <taxon>Bacillati</taxon>
        <taxon>Actinomycetota</taxon>
        <taxon>Actinomycetes</taxon>
        <taxon>Pseudonocardiales</taxon>
        <taxon>Pseudonocardiaceae</taxon>
        <taxon>Pseudonocardia</taxon>
    </lineage>
</organism>
<evidence type="ECO:0000313" key="1">
    <source>
        <dbReference type="EMBL" id="NMH81635.1"/>
    </source>
</evidence>
<proteinExistence type="predicted"/>
<evidence type="ECO:0000313" key="2">
    <source>
        <dbReference type="Proteomes" id="UP001296706"/>
    </source>
</evidence>
<keyword evidence="2" id="KW-1185">Reference proteome</keyword>
<dbReference type="RefSeq" id="WP_169399669.1">
    <property type="nucleotide sequence ID" value="NZ_BAAAJH010000031.1"/>
</dbReference>
<dbReference type="Proteomes" id="UP001296706">
    <property type="component" value="Unassembled WGS sequence"/>
</dbReference>
<protein>
    <submittedName>
        <fullName evidence="1">Uncharacterized protein</fullName>
    </submittedName>
</protein>
<name>A0ABX1RRB2_9PSEU</name>